<proteinExistence type="predicted"/>
<keyword evidence="1 2" id="KW-0238">DNA-binding</keyword>
<dbReference type="STRING" id="1120976.SAMN03080606_02503"/>
<evidence type="ECO:0000256" key="1">
    <source>
        <dbReference type="ARBA" id="ARBA00023125"/>
    </source>
</evidence>
<dbReference type="GO" id="GO:0003677">
    <property type="term" value="F:DNA binding"/>
    <property type="evidence" value="ECO:0007669"/>
    <property type="project" value="UniProtKB-UniRule"/>
</dbReference>
<keyword evidence="5" id="KW-1185">Reference proteome</keyword>
<dbReference type="Gene3D" id="1.10.357.10">
    <property type="entry name" value="Tetracycline Repressor, domain 2"/>
    <property type="match status" value="1"/>
</dbReference>
<evidence type="ECO:0000256" key="2">
    <source>
        <dbReference type="PROSITE-ProRule" id="PRU00335"/>
    </source>
</evidence>
<dbReference type="PRINTS" id="PR00455">
    <property type="entry name" value="HTHTETR"/>
</dbReference>
<sequence>MVRVSKDPAIRKQELIDIAQKLFIAKGYEATSVREILNEVGGAPGMFYHHFSSKEEIYKIAISQYIDKYVSRINVTLRDKSISISLRVSKLFALITETFGEYLVASKGYKASESQFSDVMVSMKVLSLIANSVEELLIEAREKGLVNNLLLKQNERQLALFLLYGIYGVLHDGSESGLSIELIEKNITKAIPLISNITGISLEILTNGVDK</sequence>
<protein>
    <submittedName>
        <fullName evidence="4">Transcriptional regulator, TetR family</fullName>
    </submittedName>
</protein>
<evidence type="ECO:0000313" key="4">
    <source>
        <dbReference type="EMBL" id="SCY79162.1"/>
    </source>
</evidence>
<evidence type="ECO:0000313" key="5">
    <source>
        <dbReference type="Proteomes" id="UP000198636"/>
    </source>
</evidence>
<dbReference type="AlphaFoldDB" id="A0A1G5ISU5"/>
<feature type="domain" description="HTH tetR-type" evidence="3">
    <location>
        <begin position="9"/>
        <end position="69"/>
    </location>
</feature>
<evidence type="ECO:0000259" key="3">
    <source>
        <dbReference type="PROSITE" id="PS50977"/>
    </source>
</evidence>
<dbReference type="PANTHER" id="PTHR43479:SF11">
    <property type="entry name" value="ACREF_ENVCD OPERON REPRESSOR-RELATED"/>
    <property type="match status" value="1"/>
</dbReference>
<reference evidence="4 5" key="1">
    <citation type="submission" date="2016-10" db="EMBL/GenBank/DDBJ databases">
        <authorList>
            <person name="de Groot N.N."/>
        </authorList>
    </citation>
    <scope>NUCLEOTIDE SEQUENCE [LARGE SCALE GENOMIC DNA]</scope>
    <source>
        <strain evidence="4 5">DSM 18978</strain>
    </source>
</reference>
<dbReference type="PROSITE" id="PS50977">
    <property type="entry name" value="HTH_TETR_2"/>
    <property type="match status" value="1"/>
</dbReference>
<dbReference type="InterPro" id="IPR050624">
    <property type="entry name" value="HTH-type_Tx_Regulator"/>
</dbReference>
<accession>A0A1G5ISU5</accession>
<dbReference type="SUPFAM" id="SSF46689">
    <property type="entry name" value="Homeodomain-like"/>
    <property type="match status" value="1"/>
</dbReference>
<dbReference type="RefSeq" id="WP_091543897.1">
    <property type="nucleotide sequence ID" value="NZ_FMUS01000016.1"/>
</dbReference>
<dbReference type="EMBL" id="FMUS01000016">
    <property type="protein sequence ID" value="SCY79162.1"/>
    <property type="molecule type" value="Genomic_DNA"/>
</dbReference>
<feature type="DNA-binding region" description="H-T-H motif" evidence="2">
    <location>
        <begin position="32"/>
        <end position="51"/>
    </location>
</feature>
<dbReference type="OrthoDB" id="9785164at2"/>
<dbReference type="InterPro" id="IPR001647">
    <property type="entry name" value="HTH_TetR"/>
</dbReference>
<organism evidence="4 5">
    <name type="scientific">Alkaliphilus peptidifermentans DSM 18978</name>
    <dbReference type="NCBI Taxonomy" id="1120976"/>
    <lineage>
        <taxon>Bacteria</taxon>
        <taxon>Bacillati</taxon>
        <taxon>Bacillota</taxon>
        <taxon>Clostridia</taxon>
        <taxon>Peptostreptococcales</taxon>
        <taxon>Natronincolaceae</taxon>
        <taxon>Alkaliphilus</taxon>
    </lineage>
</organism>
<dbReference type="InterPro" id="IPR009057">
    <property type="entry name" value="Homeodomain-like_sf"/>
</dbReference>
<dbReference type="Proteomes" id="UP000198636">
    <property type="component" value="Unassembled WGS sequence"/>
</dbReference>
<name>A0A1G5ISU5_9FIRM</name>
<dbReference type="PANTHER" id="PTHR43479">
    <property type="entry name" value="ACREF/ENVCD OPERON REPRESSOR-RELATED"/>
    <property type="match status" value="1"/>
</dbReference>
<dbReference type="Pfam" id="PF00440">
    <property type="entry name" value="TetR_N"/>
    <property type="match status" value="1"/>
</dbReference>
<gene>
    <name evidence="4" type="ORF">SAMN03080606_02503</name>
</gene>